<dbReference type="GO" id="GO:0051301">
    <property type="term" value="P:cell division"/>
    <property type="evidence" value="ECO:0007669"/>
    <property type="project" value="UniProtKB-KW"/>
</dbReference>
<accession>A0ABS4H7J3</accession>
<keyword evidence="2" id="KW-0131">Cell cycle</keyword>
<proteinExistence type="predicted"/>
<dbReference type="EMBL" id="JAGGKP010000015">
    <property type="protein sequence ID" value="MBP1938451.1"/>
    <property type="molecule type" value="Genomic_DNA"/>
</dbReference>
<keyword evidence="1" id="KW-0472">Membrane</keyword>
<sequence>MRQSSVQANMNQQHMKNAGARRRKALWLSFIAVFMTWAVCTLVSQSIHLSDKSAQLLEKQKSEQANQQMLDQLKYEVSRLKDPEYIGQIARKKYDMYLPDETPIRVQQQNGGK</sequence>
<evidence type="ECO:0000313" key="2">
    <source>
        <dbReference type="EMBL" id="MBP1938451.1"/>
    </source>
</evidence>
<evidence type="ECO:0000256" key="1">
    <source>
        <dbReference type="SAM" id="Phobius"/>
    </source>
</evidence>
<keyword evidence="3" id="KW-1185">Reference proteome</keyword>
<keyword evidence="2" id="KW-0132">Cell division</keyword>
<keyword evidence="1" id="KW-1133">Transmembrane helix</keyword>
<dbReference type="Pfam" id="PF04977">
    <property type="entry name" value="DivIC"/>
    <property type="match status" value="1"/>
</dbReference>
<organism evidence="2 3">
    <name type="scientific">Paenibacillus sediminis</name>
    <dbReference type="NCBI Taxonomy" id="664909"/>
    <lineage>
        <taxon>Bacteria</taxon>
        <taxon>Bacillati</taxon>
        <taxon>Bacillota</taxon>
        <taxon>Bacilli</taxon>
        <taxon>Bacillales</taxon>
        <taxon>Paenibacillaceae</taxon>
        <taxon>Paenibacillus</taxon>
    </lineage>
</organism>
<keyword evidence="1" id="KW-0812">Transmembrane</keyword>
<dbReference type="RefSeq" id="WP_209852965.1">
    <property type="nucleotide sequence ID" value="NZ_CBCRVE010000015.1"/>
</dbReference>
<feature type="transmembrane region" description="Helical" evidence="1">
    <location>
        <begin position="25"/>
        <end position="44"/>
    </location>
</feature>
<dbReference type="Proteomes" id="UP001519273">
    <property type="component" value="Unassembled WGS sequence"/>
</dbReference>
<name>A0ABS4H7J3_9BACL</name>
<evidence type="ECO:0000313" key="3">
    <source>
        <dbReference type="Proteomes" id="UP001519273"/>
    </source>
</evidence>
<protein>
    <submittedName>
        <fullName evidence="2">Cell division protein DivIC</fullName>
    </submittedName>
</protein>
<reference evidence="2 3" key="1">
    <citation type="submission" date="2021-03" db="EMBL/GenBank/DDBJ databases">
        <title>Genomic Encyclopedia of Type Strains, Phase IV (KMG-IV): sequencing the most valuable type-strain genomes for metagenomic binning, comparative biology and taxonomic classification.</title>
        <authorList>
            <person name="Goeker M."/>
        </authorList>
    </citation>
    <scope>NUCLEOTIDE SEQUENCE [LARGE SCALE GENOMIC DNA]</scope>
    <source>
        <strain evidence="2 3">DSM 23491</strain>
    </source>
</reference>
<dbReference type="InterPro" id="IPR007060">
    <property type="entry name" value="FtsL/DivIC"/>
</dbReference>
<comment type="caution">
    <text evidence="2">The sequence shown here is derived from an EMBL/GenBank/DDBJ whole genome shotgun (WGS) entry which is preliminary data.</text>
</comment>
<gene>
    <name evidence="2" type="ORF">J2Z20_003373</name>
</gene>